<evidence type="ECO:0000313" key="1">
    <source>
        <dbReference type="EMBL" id="GAA4664250.1"/>
    </source>
</evidence>
<dbReference type="RefSeq" id="WP_345372031.1">
    <property type="nucleotide sequence ID" value="NZ_BAABLM010000001.1"/>
</dbReference>
<sequence length="226" mass="23396">MTFSLGVRDPETGAFGSVIASSSPSVAARCVHLRDGVGVVHTQNVTDPRLGPALLDLLESGLEAGDALAALLAAETATEFRQLTVVDSAGRTALHSGERSLGIVASWRPSAGDAVAAGNMLATDAVPRRLVEGFDSASGPLERRLLAGLAAALAEGGEAGPIHSAGLSVVTDAGWRVTDLRVDWSEDPVGDLGRLLDVWLPQRDDYVLRALDPARSPGYGVPGDDR</sequence>
<proteinExistence type="predicted"/>
<dbReference type="Gene3D" id="3.60.20.10">
    <property type="entry name" value="Glutamine Phosphoribosylpyrophosphate, subunit 1, domain 1"/>
    <property type="match status" value="1"/>
</dbReference>
<keyword evidence="2" id="KW-1185">Reference proteome</keyword>
<gene>
    <name evidence="1" type="ORF">GCM10025780_01320</name>
</gene>
<dbReference type="InterPro" id="IPR029055">
    <property type="entry name" value="Ntn_hydrolases_N"/>
</dbReference>
<dbReference type="InterPro" id="IPR010430">
    <property type="entry name" value="DUF1028"/>
</dbReference>
<evidence type="ECO:0000313" key="2">
    <source>
        <dbReference type="Proteomes" id="UP001501295"/>
    </source>
</evidence>
<protein>
    <submittedName>
        <fullName evidence="1">DUF1028 domain-containing protein</fullName>
    </submittedName>
</protein>
<reference evidence="2" key="1">
    <citation type="journal article" date="2019" name="Int. J. Syst. Evol. Microbiol.">
        <title>The Global Catalogue of Microorganisms (GCM) 10K type strain sequencing project: providing services to taxonomists for standard genome sequencing and annotation.</title>
        <authorList>
            <consortium name="The Broad Institute Genomics Platform"/>
            <consortium name="The Broad Institute Genome Sequencing Center for Infectious Disease"/>
            <person name="Wu L."/>
            <person name="Ma J."/>
        </authorList>
    </citation>
    <scope>NUCLEOTIDE SEQUENCE [LARGE SCALE GENOMIC DNA]</scope>
    <source>
        <strain evidence="2">JCM 18956</strain>
    </source>
</reference>
<dbReference type="PANTHER" id="PTHR39328:SF1">
    <property type="entry name" value="BLL2871 PROTEIN"/>
    <property type="match status" value="1"/>
</dbReference>
<dbReference type="PANTHER" id="PTHR39328">
    <property type="entry name" value="BLL2871 PROTEIN"/>
    <property type="match status" value="1"/>
</dbReference>
<dbReference type="Pfam" id="PF06267">
    <property type="entry name" value="DUF1028"/>
    <property type="match status" value="1"/>
</dbReference>
<organism evidence="1 2">
    <name type="scientific">Frondihabitans cladoniiphilus</name>
    <dbReference type="NCBI Taxonomy" id="715785"/>
    <lineage>
        <taxon>Bacteria</taxon>
        <taxon>Bacillati</taxon>
        <taxon>Actinomycetota</taxon>
        <taxon>Actinomycetes</taxon>
        <taxon>Micrococcales</taxon>
        <taxon>Microbacteriaceae</taxon>
        <taxon>Frondihabitans</taxon>
    </lineage>
</organism>
<dbReference type="EMBL" id="BAABLM010000001">
    <property type="protein sequence ID" value="GAA4664250.1"/>
    <property type="molecule type" value="Genomic_DNA"/>
</dbReference>
<accession>A0ABP8VI63</accession>
<dbReference type="Proteomes" id="UP001501295">
    <property type="component" value="Unassembled WGS sequence"/>
</dbReference>
<dbReference type="SUPFAM" id="SSF56235">
    <property type="entry name" value="N-terminal nucleophile aminohydrolases (Ntn hydrolases)"/>
    <property type="match status" value="1"/>
</dbReference>
<name>A0ABP8VI63_9MICO</name>
<comment type="caution">
    <text evidence="1">The sequence shown here is derived from an EMBL/GenBank/DDBJ whole genome shotgun (WGS) entry which is preliminary data.</text>
</comment>